<dbReference type="PROSITE" id="PS51257">
    <property type="entry name" value="PROKAR_LIPOPROTEIN"/>
    <property type="match status" value="1"/>
</dbReference>
<evidence type="ECO:0000256" key="1">
    <source>
        <dbReference type="SAM" id="MobiDB-lite"/>
    </source>
</evidence>
<gene>
    <name evidence="3" type="ORF">HNQ09_000187</name>
</gene>
<feature type="chain" id="PRO_5031145604" description="Lipoprotein" evidence="2">
    <location>
        <begin position="21"/>
        <end position="206"/>
    </location>
</feature>
<dbReference type="AlphaFoldDB" id="A0A7W8GC24"/>
<reference evidence="3 4" key="1">
    <citation type="submission" date="2020-08" db="EMBL/GenBank/DDBJ databases">
        <title>Genomic Encyclopedia of Type Strains, Phase IV (KMG-IV): sequencing the most valuable type-strain genomes for metagenomic binning, comparative biology and taxonomic classification.</title>
        <authorList>
            <person name="Goeker M."/>
        </authorList>
    </citation>
    <scope>NUCLEOTIDE SEQUENCE [LARGE SCALE GENOMIC DNA]</scope>
    <source>
        <strain evidence="3 4">DSM 101791</strain>
    </source>
</reference>
<keyword evidence="4" id="KW-1185">Reference proteome</keyword>
<evidence type="ECO:0000256" key="2">
    <source>
        <dbReference type="SAM" id="SignalP"/>
    </source>
</evidence>
<accession>A0A7W8GC24</accession>
<evidence type="ECO:0000313" key="3">
    <source>
        <dbReference type="EMBL" id="MBB5232770.1"/>
    </source>
</evidence>
<dbReference type="EMBL" id="JACHFN010000001">
    <property type="protein sequence ID" value="MBB5232770.1"/>
    <property type="molecule type" value="Genomic_DNA"/>
</dbReference>
<feature type="signal peptide" evidence="2">
    <location>
        <begin position="1"/>
        <end position="20"/>
    </location>
</feature>
<name>A0A7W8GC24_9DEIO</name>
<proteinExistence type="predicted"/>
<organism evidence="3 4">
    <name type="scientific">Deinococcus budaensis</name>
    <dbReference type="NCBI Taxonomy" id="1665626"/>
    <lineage>
        <taxon>Bacteria</taxon>
        <taxon>Thermotogati</taxon>
        <taxon>Deinococcota</taxon>
        <taxon>Deinococci</taxon>
        <taxon>Deinococcales</taxon>
        <taxon>Deinococcaceae</taxon>
        <taxon>Deinococcus</taxon>
    </lineage>
</organism>
<feature type="region of interest" description="Disordered" evidence="1">
    <location>
        <begin position="21"/>
        <end position="42"/>
    </location>
</feature>
<dbReference type="RefSeq" id="WP_184024219.1">
    <property type="nucleotide sequence ID" value="NZ_JACHFN010000001.1"/>
</dbReference>
<protein>
    <recommendedName>
        <fullName evidence="5">Lipoprotein</fullName>
    </recommendedName>
</protein>
<evidence type="ECO:0008006" key="5">
    <source>
        <dbReference type="Google" id="ProtNLM"/>
    </source>
</evidence>
<evidence type="ECO:0000313" key="4">
    <source>
        <dbReference type="Proteomes" id="UP000525389"/>
    </source>
</evidence>
<comment type="caution">
    <text evidence="3">The sequence shown here is derived from an EMBL/GenBank/DDBJ whole genome shotgun (WGS) entry which is preliminary data.</text>
</comment>
<sequence length="206" mass="22570">MKYQHLVVTLAAAAVITSCGGTNSPTPNNPAPGTPPATGGGAISFNQQQTERLYGSWNFTFTIISTFSETYKLKTLRASTVTPGDYYLAGTDQYNDLVISSYDSEYKKFSLYDPSITIDRFYTFDFAGANTIQGCYYQINLSTNEMSRCYPMTGNRYSLSTSALAPITTDAALKEQDAQEQSGGQTSKDSAAYRQYLEVKALASRQ</sequence>
<keyword evidence="2" id="KW-0732">Signal</keyword>
<dbReference type="Proteomes" id="UP000525389">
    <property type="component" value="Unassembled WGS sequence"/>
</dbReference>